<dbReference type="EMBL" id="QKWP01001065">
    <property type="protein sequence ID" value="RIB12059.1"/>
    <property type="molecule type" value="Genomic_DNA"/>
</dbReference>
<keyword evidence="2" id="KW-1185">Reference proteome</keyword>
<name>A0A397UTK4_9GLOM</name>
<evidence type="ECO:0000313" key="2">
    <source>
        <dbReference type="Proteomes" id="UP000266673"/>
    </source>
</evidence>
<dbReference type="AlphaFoldDB" id="A0A397UTK4"/>
<organism evidence="1 2">
    <name type="scientific">Gigaspora rosea</name>
    <dbReference type="NCBI Taxonomy" id="44941"/>
    <lineage>
        <taxon>Eukaryota</taxon>
        <taxon>Fungi</taxon>
        <taxon>Fungi incertae sedis</taxon>
        <taxon>Mucoromycota</taxon>
        <taxon>Glomeromycotina</taxon>
        <taxon>Glomeromycetes</taxon>
        <taxon>Diversisporales</taxon>
        <taxon>Gigasporaceae</taxon>
        <taxon>Gigaspora</taxon>
    </lineage>
</organism>
<proteinExistence type="predicted"/>
<dbReference type="Proteomes" id="UP000266673">
    <property type="component" value="Unassembled WGS sequence"/>
</dbReference>
<reference evidence="1 2" key="1">
    <citation type="submission" date="2018-06" db="EMBL/GenBank/DDBJ databases">
        <title>Comparative genomics reveals the genomic features of Rhizophagus irregularis, R. cerebriforme, R. diaphanum and Gigaspora rosea, and their symbiotic lifestyle signature.</title>
        <authorList>
            <person name="Morin E."/>
            <person name="San Clemente H."/>
            <person name="Chen E.C.H."/>
            <person name="De La Providencia I."/>
            <person name="Hainaut M."/>
            <person name="Kuo A."/>
            <person name="Kohler A."/>
            <person name="Murat C."/>
            <person name="Tang N."/>
            <person name="Roy S."/>
            <person name="Loubradou J."/>
            <person name="Henrissat B."/>
            <person name="Grigoriev I.V."/>
            <person name="Corradi N."/>
            <person name="Roux C."/>
            <person name="Martin F.M."/>
        </authorList>
    </citation>
    <scope>NUCLEOTIDE SEQUENCE [LARGE SCALE GENOMIC DNA]</scope>
    <source>
        <strain evidence="1 2">DAOM 194757</strain>
    </source>
</reference>
<evidence type="ECO:0000313" key="1">
    <source>
        <dbReference type="EMBL" id="RIB12059.1"/>
    </source>
</evidence>
<protein>
    <submittedName>
        <fullName evidence="1">Uncharacterized protein</fullName>
    </submittedName>
</protein>
<gene>
    <name evidence="1" type="ORF">C2G38_2201735</name>
</gene>
<comment type="caution">
    <text evidence="1">The sequence shown here is derived from an EMBL/GenBank/DDBJ whole genome shotgun (WGS) entry which is preliminary data.</text>
</comment>
<dbReference type="STRING" id="44941.A0A397UTK4"/>
<accession>A0A397UTK4</accession>
<sequence length="390" mass="45297">MTKLAATLIENGILDENLHYGAYSRYWWRLSNIGKKNAYFPIQIGQKTKVVCDFFMTVIINYTENSFLPSFYCESGSFSSIKSDPTTAISIVYKEIFDNQTRYSGFLVLGWTNESIIEQLLLDVLFVPISFSLGGYKIFIFGIGSSSNSEWNYSGPGYKSSLIRSANRATFLYISTIEEDSCTLEIYKDFKIKDQIVSLSPNDVWQKANIQKYTGVQFFGLDNPDVQLLIRQHHVPTCLPKNWSDFVLMKTLFNYYLKQRTLANINWHSLFLNWHKSQANIIELYSSLEDIYPQNYQFSDREIGAWRAMLHASGCHNITPWTAEESKYQLWMKNIYHKNNRVTLQQLYYLGFLSSSPSHIQNITRTFWQCFGQALADNKRTKDGKGEFYL</sequence>
<dbReference type="OrthoDB" id="2426015at2759"/>